<dbReference type="PROSITE" id="PS50811">
    <property type="entry name" value="WRKY"/>
    <property type="match status" value="1"/>
</dbReference>
<keyword evidence="10" id="KW-1185">Reference proteome</keyword>
<dbReference type="FunFam" id="2.20.25.80:FF:000002">
    <property type="entry name" value="probable WRKY transcription factor 31"/>
    <property type="match status" value="1"/>
</dbReference>
<keyword evidence="2" id="KW-0805">Transcription regulation</keyword>
<evidence type="ECO:0000313" key="10">
    <source>
        <dbReference type="Proteomes" id="UP001206925"/>
    </source>
</evidence>
<evidence type="ECO:0000259" key="8">
    <source>
        <dbReference type="PROSITE" id="PS50811"/>
    </source>
</evidence>
<dbReference type="GO" id="GO:0043565">
    <property type="term" value="F:sequence-specific DNA binding"/>
    <property type="evidence" value="ECO:0007669"/>
    <property type="project" value="InterPro"/>
</dbReference>
<dbReference type="SUPFAM" id="SSF118290">
    <property type="entry name" value="WRKY DNA-binding domain"/>
    <property type="match status" value="1"/>
</dbReference>
<protein>
    <recommendedName>
        <fullName evidence="8">WRKY domain-containing protein</fullName>
    </recommendedName>
</protein>
<evidence type="ECO:0000256" key="5">
    <source>
        <dbReference type="ARBA" id="ARBA00023242"/>
    </source>
</evidence>
<evidence type="ECO:0000256" key="6">
    <source>
        <dbReference type="ARBA" id="ARBA00061007"/>
    </source>
</evidence>
<dbReference type="GO" id="GO:0005634">
    <property type="term" value="C:nucleus"/>
    <property type="evidence" value="ECO:0007669"/>
    <property type="project" value="UniProtKB-SubCell"/>
</dbReference>
<evidence type="ECO:0000256" key="3">
    <source>
        <dbReference type="ARBA" id="ARBA00023125"/>
    </source>
</evidence>
<dbReference type="Pfam" id="PF03106">
    <property type="entry name" value="WRKY"/>
    <property type="match status" value="1"/>
</dbReference>
<keyword evidence="5" id="KW-0539">Nucleus</keyword>
<comment type="caution">
    <text evidence="9">The sequence shown here is derived from an EMBL/GenBank/DDBJ whole genome shotgun (WGS) entry which is preliminary data.</text>
</comment>
<dbReference type="InterPro" id="IPR044810">
    <property type="entry name" value="WRKY_plant"/>
</dbReference>
<proteinExistence type="inferred from homology"/>
<feature type="region of interest" description="Disordered" evidence="7">
    <location>
        <begin position="1"/>
        <end position="21"/>
    </location>
</feature>
<dbReference type="EMBL" id="JAMZMK010011029">
    <property type="protein sequence ID" value="KAI7729259.1"/>
    <property type="molecule type" value="Genomic_DNA"/>
</dbReference>
<accession>A0AAD5BVT6</accession>
<evidence type="ECO:0000256" key="7">
    <source>
        <dbReference type="SAM" id="MobiDB-lite"/>
    </source>
</evidence>
<name>A0AAD5BVT6_AMBAR</name>
<organism evidence="9 10">
    <name type="scientific">Ambrosia artemisiifolia</name>
    <name type="common">Common ragweed</name>
    <dbReference type="NCBI Taxonomy" id="4212"/>
    <lineage>
        <taxon>Eukaryota</taxon>
        <taxon>Viridiplantae</taxon>
        <taxon>Streptophyta</taxon>
        <taxon>Embryophyta</taxon>
        <taxon>Tracheophyta</taxon>
        <taxon>Spermatophyta</taxon>
        <taxon>Magnoliopsida</taxon>
        <taxon>eudicotyledons</taxon>
        <taxon>Gunneridae</taxon>
        <taxon>Pentapetalae</taxon>
        <taxon>asterids</taxon>
        <taxon>campanulids</taxon>
        <taxon>Asterales</taxon>
        <taxon>Asteraceae</taxon>
        <taxon>Asteroideae</taxon>
        <taxon>Heliantheae alliance</taxon>
        <taxon>Heliantheae</taxon>
        <taxon>Ambrosia</taxon>
    </lineage>
</organism>
<dbReference type="SMART" id="SM00774">
    <property type="entry name" value="WRKY"/>
    <property type="match status" value="1"/>
</dbReference>
<dbReference type="Gene3D" id="2.20.25.80">
    <property type="entry name" value="WRKY domain"/>
    <property type="match status" value="1"/>
</dbReference>
<dbReference type="GO" id="GO:0003700">
    <property type="term" value="F:DNA-binding transcription factor activity"/>
    <property type="evidence" value="ECO:0007669"/>
    <property type="project" value="InterPro"/>
</dbReference>
<reference evidence="9" key="1">
    <citation type="submission" date="2022-06" db="EMBL/GenBank/DDBJ databases">
        <title>Uncovering the hologenomic basis of an extraordinary plant invasion.</title>
        <authorList>
            <person name="Bieker V.C."/>
            <person name="Martin M.D."/>
            <person name="Gilbert T."/>
            <person name="Hodgins K."/>
            <person name="Battlay P."/>
            <person name="Petersen B."/>
            <person name="Wilson J."/>
        </authorList>
    </citation>
    <scope>NUCLEOTIDE SEQUENCE</scope>
    <source>
        <strain evidence="9">AA19_3_7</strain>
        <tissue evidence="9">Leaf</tissue>
    </source>
</reference>
<evidence type="ECO:0000256" key="2">
    <source>
        <dbReference type="ARBA" id="ARBA00023015"/>
    </source>
</evidence>
<dbReference type="PANTHER" id="PTHR31429">
    <property type="entry name" value="WRKY TRANSCRIPTION FACTOR 36-RELATED"/>
    <property type="match status" value="1"/>
</dbReference>
<dbReference type="Proteomes" id="UP001206925">
    <property type="component" value="Unassembled WGS sequence"/>
</dbReference>
<gene>
    <name evidence="9" type="ORF">M8C21_002198</name>
</gene>
<sequence length="470" mass="51639">MMFAGHNTSSSPHSPPPTTTYLQPNTCDDHKLIKEVDFFTDKIHDHRLESDRYDRDKESTAPTMDLDINVNTSLHLLTRNTTSEQSVIDDSMSLNSEDKRTKHELATARAEFERMSDENQRLKEVLNKVIIDYNILEMHIATIMQQKQGERNSKEDVNGKGFMPGPRSIMDLGVGALMAAKTDEHSRLIDNELSSLKDDNRDAEYIEQSNEATIRRARVSVRARSEASVIADGCQWRKYGQKMAKGNPCPRAYYRCTMAVGCPVRKQVQRCAEDKTILITTYEGNHNHPLPPAAMAMASTTSSAAQMLLSASTTSSNRVTNSNYLSTTLLPCSSTMTSISASAPFPTITLDLTQTPNPLHFQHNSGQLQLPFLNSNQLPELFGQPLNNHSKFSGLQMSQHIRPPHVALANTVTSLTADPNFAAVLATAISSIMGGGDGGGSNVIVDNNINENVNATNCNNNGNGDTKVSN</sequence>
<comment type="similarity">
    <text evidence="6">Belongs to the WRKY group II-b family.</text>
</comment>
<keyword evidence="3" id="KW-0238">DNA-binding</keyword>
<comment type="subcellular location">
    <subcellularLocation>
        <location evidence="1">Nucleus</location>
    </subcellularLocation>
</comment>
<dbReference type="PANTHER" id="PTHR31429:SF50">
    <property type="entry name" value="WRKY DOMAIN-CONTAINING PROTEIN"/>
    <property type="match status" value="1"/>
</dbReference>
<dbReference type="InterPro" id="IPR003657">
    <property type="entry name" value="WRKY_dom"/>
</dbReference>
<dbReference type="InterPro" id="IPR036576">
    <property type="entry name" value="WRKY_dom_sf"/>
</dbReference>
<evidence type="ECO:0000256" key="1">
    <source>
        <dbReference type="ARBA" id="ARBA00004123"/>
    </source>
</evidence>
<keyword evidence="4" id="KW-0804">Transcription</keyword>
<dbReference type="AlphaFoldDB" id="A0AAD5BVT6"/>
<evidence type="ECO:0000256" key="4">
    <source>
        <dbReference type="ARBA" id="ARBA00023163"/>
    </source>
</evidence>
<evidence type="ECO:0000313" key="9">
    <source>
        <dbReference type="EMBL" id="KAI7729259.1"/>
    </source>
</evidence>
<feature type="domain" description="WRKY" evidence="8">
    <location>
        <begin position="225"/>
        <end position="291"/>
    </location>
</feature>